<dbReference type="GeneID" id="20321804"/>
<name>A0A074ZGL3_OPIVI</name>
<dbReference type="EMBL" id="KL596797">
    <property type="protein sequence ID" value="KER24797.1"/>
    <property type="molecule type" value="Genomic_DNA"/>
</dbReference>
<evidence type="ECO:0000313" key="3">
    <source>
        <dbReference type="Proteomes" id="UP000054324"/>
    </source>
</evidence>
<evidence type="ECO:0000256" key="1">
    <source>
        <dbReference type="SAM" id="MobiDB-lite"/>
    </source>
</evidence>
<evidence type="ECO:0000313" key="2">
    <source>
        <dbReference type="EMBL" id="KER24797.1"/>
    </source>
</evidence>
<organism evidence="2 3">
    <name type="scientific">Opisthorchis viverrini</name>
    <name type="common">Southeast Asian liver fluke</name>
    <dbReference type="NCBI Taxonomy" id="6198"/>
    <lineage>
        <taxon>Eukaryota</taxon>
        <taxon>Metazoa</taxon>
        <taxon>Spiralia</taxon>
        <taxon>Lophotrochozoa</taxon>
        <taxon>Platyhelminthes</taxon>
        <taxon>Trematoda</taxon>
        <taxon>Digenea</taxon>
        <taxon>Opisthorchiida</taxon>
        <taxon>Opisthorchiata</taxon>
        <taxon>Opisthorchiidae</taxon>
        <taxon>Opisthorchis</taxon>
    </lineage>
</organism>
<keyword evidence="3" id="KW-1185">Reference proteome</keyword>
<dbReference type="CTD" id="20321804"/>
<proteinExistence type="predicted"/>
<dbReference type="OrthoDB" id="7848332at2759"/>
<dbReference type="AlphaFoldDB" id="A0A074ZGL3"/>
<dbReference type="Proteomes" id="UP000054324">
    <property type="component" value="Unassembled WGS sequence"/>
</dbReference>
<feature type="compositionally biased region" description="Basic residues" evidence="1">
    <location>
        <begin position="118"/>
        <end position="131"/>
    </location>
</feature>
<feature type="compositionally biased region" description="Polar residues" evidence="1">
    <location>
        <begin position="99"/>
        <end position="108"/>
    </location>
</feature>
<gene>
    <name evidence="2" type="ORF">T265_07625</name>
</gene>
<dbReference type="RefSeq" id="XP_009171457.1">
    <property type="nucleotide sequence ID" value="XM_009173193.1"/>
</dbReference>
<feature type="region of interest" description="Disordered" evidence="1">
    <location>
        <begin position="99"/>
        <end position="140"/>
    </location>
</feature>
<protein>
    <submittedName>
        <fullName evidence="2">Uncharacterized protein</fullName>
    </submittedName>
</protein>
<sequence length="215" mass="23953">MDITYPEVCSLLQFGALSVYRTHTQLNIDEAVLANTDFGWAVELGQPGSIPAVVLPSGGMTARRRKGVTAECFFPSLDKRSGQAEAGFEPRTFRSKVGRSQCSRSQLQHEGWDAARLPKPRQRKSSGRGRVRTTDLPVSAEKNRPAVTSFRCLVARPPEGDTRAEIPSGCPHPDRSNRPYVVEFEPLTYKLLKRLTEAGPVWIFKDCQPMRLKVV</sequence>
<dbReference type="KEGG" id="ovi:T265_07625"/>
<accession>A0A074ZGL3</accession>
<reference evidence="2 3" key="1">
    <citation type="submission" date="2013-11" db="EMBL/GenBank/DDBJ databases">
        <title>Opisthorchis viverrini - life in the bile duct.</title>
        <authorList>
            <person name="Young N.D."/>
            <person name="Nagarajan N."/>
            <person name="Lin S.J."/>
            <person name="Korhonen P.K."/>
            <person name="Jex A.R."/>
            <person name="Hall R.S."/>
            <person name="Safavi-Hemami H."/>
            <person name="Kaewkong W."/>
            <person name="Bertrand D."/>
            <person name="Gao S."/>
            <person name="Seet Q."/>
            <person name="Wongkham S."/>
            <person name="Teh B.T."/>
            <person name="Wongkham C."/>
            <person name="Intapan P.M."/>
            <person name="Maleewong W."/>
            <person name="Yang X."/>
            <person name="Hu M."/>
            <person name="Wang Z."/>
            <person name="Hofmann A."/>
            <person name="Sternberg P.W."/>
            <person name="Tan P."/>
            <person name="Wang J."/>
            <person name="Gasser R.B."/>
        </authorList>
    </citation>
    <scope>NUCLEOTIDE SEQUENCE [LARGE SCALE GENOMIC DNA]</scope>
</reference>